<dbReference type="AlphaFoldDB" id="A0AAV3U9E2"/>
<dbReference type="EMBL" id="BAABLX010000078">
    <property type="protein sequence ID" value="GAA4959669.1"/>
    <property type="molecule type" value="Genomic_DNA"/>
</dbReference>
<proteinExistence type="predicted"/>
<accession>A0AAV3U9E2</accession>
<keyword evidence="2" id="KW-1185">Reference proteome</keyword>
<comment type="caution">
    <text evidence="1">The sequence shown here is derived from an EMBL/GenBank/DDBJ whole genome shotgun (WGS) entry which is preliminary data.</text>
</comment>
<dbReference type="InterPro" id="IPR025245">
    <property type="entry name" value="DUF4197"/>
</dbReference>
<dbReference type="RefSeq" id="WP_345427721.1">
    <property type="nucleotide sequence ID" value="NZ_AP031496.1"/>
</dbReference>
<organism evidence="1 2">
    <name type="scientific">Halioxenophilus aromaticivorans</name>
    <dbReference type="NCBI Taxonomy" id="1306992"/>
    <lineage>
        <taxon>Bacteria</taxon>
        <taxon>Pseudomonadati</taxon>
        <taxon>Pseudomonadota</taxon>
        <taxon>Gammaproteobacteria</taxon>
        <taxon>Alteromonadales</taxon>
        <taxon>Alteromonadaceae</taxon>
        <taxon>Halioxenophilus</taxon>
    </lineage>
</organism>
<name>A0AAV3U9E2_9ALTE</name>
<dbReference type="Pfam" id="PF13852">
    <property type="entry name" value="DUF4197"/>
    <property type="match status" value="1"/>
</dbReference>
<protein>
    <submittedName>
        <fullName evidence="1">DUF4197 domain-containing protein</fullName>
    </submittedName>
</protein>
<reference evidence="2" key="1">
    <citation type="journal article" date="2019" name="Int. J. Syst. Evol. Microbiol.">
        <title>The Global Catalogue of Microorganisms (GCM) 10K type strain sequencing project: providing services to taxonomists for standard genome sequencing and annotation.</title>
        <authorList>
            <consortium name="The Broad Institute Genomics Platform"/>
            <consortium name="The Broad Institute Genome Sequencing Center for Infectious Disease"/>
            <person name="Wu L."/>
            <person name="Ma J."/>
        </authorList>
    </citation>
    <scope>NUCLEOTIDE SEQUENCE [LARGE SCALE GENOMIC DNA]</scope>
    <source>
        <strain evidence="2">JCM 19134</strain>
    </source>
</reference>
<evidence type="ECO:0000313" key="1">
    <source>
        <dbReference type="EMBL" id="GAA4959669.1"/>
    </source>
</evidence>
<evidence type="ECO:0000313" key="2">
    <source>
        <dbReference type="Proteomes" id="UP001409585"/>
    </source>
</evidence>
<gene>
    <name evidence="1" type="ORF">GCM10025791_45930</name>
</gene>
<sequence>MKKSVLVLCCALAATGCSELTPILEAGAGVASASGYGNQQQLVDGIKQALELGADRATTELSADGGYSNSEAYRIELPENVQNIATTLRRFGLGGQIDRVESLMNEGAEQAAAAAKPVFVDAIKNMSVTDALTIIRGSNTEATDYFRTETETSLRTRYQPIIDESLQKIGFYSQYQQLLKVYEGLPINNKPNLDLEQHVLTASLDALFKQIAVEEQAIRQDPVGKGTQLIYSVFGNPQTPAQ</sequence>
<dbReference type="PROSITE" id="PS51257">
    <property type="entry name" value="PROKAR_LIPOPROTEIN"/>
    <property type="match status" value="1"/>
</dbReference>
<dbReference type="Proteomes" id="UP001409585">
    <property type="component" value="Unassembled WGS sequence"/>
</dbReference>